<dbReference type="RefSeq" id="WP_269881191.1">
    <property type="nucleotide sequence ID" value="NZ_JAQAGZ010000005.1"/>
</dbReference>
<accession>A0ABT4Q791</accession>
<dbReference type="PANTHER" id="PTHR46847">
    <property type="entry name" value="D-ALLOSE-BINDING PERIPLASMIC PROTEIN-RELATED"/>
    <property type="match status" value="1"/>
</dbReference>
<evidence type="ECO:0000259" key="5">
    <source>
        <dbReference type="Pfam" id="PF13407"/>
    </source>
</evidence>
<comment type="caution">
    <text evidence="6">The sequence shown here is derived from an EMBL/GenBank/DDBJ whole genome shotgun (WGS) entry which is preliminary data.</text>
</comment>
<reference evidence="6 7" key="1">
    <citation type="submission" date="2022-12" db="EMBL/GenBank/DDBJ databases">
        <title>Draft genome sequence of Paenibacillus sp. dW9.</title>
        <authorList>
            <person name="Choi E.-W."/>
            <person name="Kim D.-U."/>
        </authorList>
    </citation>
    <scope>NUCLEOTIDE SEQUENCE [LARGE SCALE GENOMIC DNA]</scope>
    <source>
        <strain evidence="7">dW9</strain>
    </source>
</reference>
<evidence type="ECO:0000256" key="2">
    <source>
        <dbReference type="ARBA" id="ARBA00007639"/>
    </source>
</evidence>
<evidence type="ECO:0000256" key="4">
    <source>
        <dbReference type="SAM" id="SignalP"/>
    </source>
</evidence>
<protein>
    <submittedName>
        <fullName evidence="6">Substrate-binding domain-containing protein</fullName>
    </submittedName>
</protein>
<feature type="chain" id="PRO_5045132234" evidence="4">
    <location>
        <begin position="30"/>
        <end position="328"/>
    </location>
</feature>
<dbReference type="CDD" id="cd20006">
    <property type="entry name" value="PBP1_ABC_sugar_binding-like"/>
    <property type="match status" value="1"/>
</dbReference>
<sequence length="328" mass="35368">MSAVRLCSRKKALSAVLLAVGLLAACSPASPPGLPMEAPKKSVMLVMKMKNNEYWKTVQMGAEAAAKEFNVSLNVQATEQEEDVPGQLALLNKVLQEGTNAIVLAANDYEALVEPVERAVSQRIPVITIDSEVHSGKVKSFIGINNFEAGRQAGEKLIALTGPQARIAVFVSGKGAKNMAEREQGLLSAVANNPRVQLITKEDCSEGPQLCEELTMPLLKNKIDGIVALNAVTSIGVAKKVEELGAGGRTKLVTFDTTPEELEWLQDGVIQATIMQNPFSMGYLGVKHAVDAMAGRKVPPRVETDTKVIDAENMFWSDNQKLLFPFVK</sequence>
<dbReference type="SUPFAM" id="SSF53822">
    <property type="entry name" value="Periplasmic binding protein-like I"/>
    <property type="match status" value="1"/>
</dbReference>
<dbReference type="Proteomes" id="UP001527882">
    <property type="component" value="Unassembled WGS sequence"/>
</dbReference>
<dbReference type="InterPro" id="IPR028082">
    <property type="entry name" value="Peripla_BP_I"/>
</dbReference>
<comment type="subcellular location">
    <subcellularLocation>
        <location evidence="1">Cell envelope</location>
    </subcellularLocation>
</comment>
<dbReference type="PANTHER" id="PTHR46847:SF1">
    <property type="entry name" value="D-ALLOSE-BINDING PERIPLASMIC PROTEIN-RELATED"/>
    <property type="match status" value="1"/>
</dbReference>
<evidence type="ECO:0000313" key="7">
    <source>
        <dbReference type="Proteomes" id="UP001527882"/>
    </source>
</evidence>
<dbReference type="EMBL" id="JAQAGZ010000005">
    <property type="protein sequence ID" value="MCZ8512742.1"/>
    <property type="molecule type" value="Genomic_DNA"/>
</dbReference>
<dbReference type="InterPro" id="IPR025997">
    <property type="entry name" value="SBP_2_dom"/>
</dbReference>
<keyword evidence="7" id="KW-1185">Reference proteome</keyword>
<proteinExistence type="inferred from homology"/>
<gene>
    <name evidence="6" type="ORF">O9H85_10005</name>
</gene>
<evidence type="ECO:0000313" key="6">
    <source>
        <dbReference type="EMBL" id="MCZ8512742.1"/>
    </source>
</evidence>
<dbReference type="Pfam" id="PF13407">
    <property type="entry name" value="Peripla_BP_4"/>
    <property type="match status" value="1"/>
</dbReference>
<name>A0ABT4Q791_9BACL</name>
<feature type="domain" description="Periplasmic binding protein" evidence="5">
    <location>
        <begin position="45"/>
        <end position="297"/>
    </location>
</feature>
<keyword evidence="3 4" id="KW-0732">Signal</keyword>
<evidence type="ECO:0000256" key="3">
    <source>
        <dbReference type="ARBA" id="ARBA00022729"/>
    </source>
</evidence>
<dbReference type="PROSITE" id="PS51257">
    <property type="entry name" value="PROKAR_LIPOPROTEIN"/>
    <property type="match status" value="1"/>
</dbReference>
<dbReference type="Gene3D" id="3.40.50.2300">
    <property type="match status" value="2"/>
</dbReference>
<comment type="similarity">
    <text evidence="2">Belongs to the bacterial solute-binding protein 2 family.</text>
</comment>
<feature type="signal peptide" evidence="4">
    <location>
        <begin position="1"/>
        <end position="29"/>
    </location>
</feature>
<organism evidence="6 7">
    <name type="scientific">Paenibacillus gyeongsangnamensis</name>
    <dbReference type="NCBI Taxonomy" id="3388067"/>
    <lineage>
        <taxon>Bacteria</taxon>
        <taxon>Bacillati</taxon>
        <taxon>Bacillota</taxon>
        <taxon>Bacilli</taxon>
        <taxon>Bacillales</taxon>
        <taxon>Paenibacillaceae</taxon>
        <taxon>Paenibacillus</taxon>
    </lineage>
</organism>
<evidence type="ECO:0000256" key="1">
    <source>
        <dbReference type="ARBA" id="ARBA00004196"/>
    </source>
</evidence>